<dbReference type="EMBL" id="JANBUP010001797">
    <property type="protein sequence ID" value="KAJ2803505.1"/>
    <property type="molecule type" value="Genomic_DNA"/>
</dbReference>
<evidence type="ECO:0000313" key="1">
    <source>
        <dbReference type="EMBL" id="KAJ2803505.1"/>
    </source>
</evidence>
<organism evidence="1 2">
    <name type="scientific">Coemansia furcata</name>
    <dbReference type="NCBI Taxonomy" id="417177"/>
    <lineage>
        <taxon>Eukaryota</taxon>
        <taxon>Fungi</taxon>
        <taxon>Fungi incertae sedis</taxon>
        <taxon>Zoopagomycota</taxon>
        <taxon>Kickxellomycotina</taxon>
        <taxon>Kickxellomycetes</taxon>
        <taxon>Kickxellales</taxon>
        <taxon>Kickxellaceae</taxon>
        <taxon>Coemansia</taxon>
    </lineage>
</organism>
<reference evidence="1" key="1">
    <citation type="submission" date="2022-07" db="EMBL/GenBank/DDBJ databases">
        <title>Phylogenomic reconstructions and comparative analyses of Kickxellomycotina fungi.</title>
        <authorList>
            <person name="Reynolds N.K."/>
            <person name="Stajich J.E."/>
            <person name="Barry K."/>
            <person name="Grigoriev I.V."/>
            <person name="Crous P."/>
            <person name="Smith M.E."/>
        </authorList>
    </citation>
    <scope>NUCLEOTIDE SEQUENCE</scope>
    <source>
        <strain evidence="1">CBS 102833</strain>
    </source>
</reference>
<keyword evidence="2" id="KW-1185">Reference proteome</keyword>
<sequence>KREPAHVLRLDLAATRQQPPPDSERSTRLVVVGDSQGSVWAFDADSPQRTARPLLAWPRLHRCAVSAVAINAAVVVSAARDGHVQVLDPLAAQPLCALRCRGGRSERRTRRQRANPEPAEPQNGPPHLDPWFWSVHPALIGEHTRNDVHLAQLLAARSSADWDRQIGDPTGDQLDREPAGDEVPAFFALQQLALPRVTRGFPTLVADVHAGYGWLVVANGTRIQSCFLDAMGHSHRYEKPKKRAAYQSSRGLERDVAEDLARMRVETQAERQRRMERHAERAHVERTFIEPEEQLGLDPDEQIAYALWLSEQQQHGASPQTEMMTEDEQLQYALLLSQT</sequence>
<gene>
    <name evidence="1" type="ORF">H4S07_004440</name>
</gene>
<proteinExistence type="predicted"/>
<evidence type="ECO:0000313" key="2">
    <source>
        <dbReference type="Proteomes" id="UP001140096"/>
    </source>
</evidence>
<accession>A0ACC1L9M6</accession>
<protein>
    <submittedName>
        <fullName evidence="1">Uncharacterized protein</fullName>
    </submittedName>
</protein>
<comment type="caution">
    <text evidence="1">The sequence shown here is derived from an EMBL/GenBank/DDBJ whole genome shotgun (WGS) entry which is preliminary data.</text>
</comment>
<name>A0ACC1L9M6_9FUNG</name>
<dbReference type="Proteomes" id="UP001140096">
    <property type="component" value="Unassembled WGS sequence"/>
</dbReference>
<feature type="non-terminal residue" evidence="1">
    <location>
        <position position="1"/>
    </location>
</feature>